<dbReference type="Gene3D" id="3.30.565.10">
    <property type="entry name" value="Histidine kinase-like ATPase, C-terminal domain"/>
    <property type="match status" value="1"/>
</dbReference>
<dbReference type="InterPro" id="IPR000014">
    <property type="entry name" value="PAS"/>
</dbReference>
<dbReference type="Pfam" id="PF02518">
    <property type="entry name" value="HATPase_c"/>
    <property type="match status" value="1"/>
</dbReference>
<dbReference type="InterPro" id="IPR000700">
    <property type="entry name" value="PAS-assoc_C"/>
</dbReference>
<dbReference type="CDD" id="cd00130">
    <property type="entry name" value="PAS"/>
    <property type="match status" value="2"/>
</dbReference>
<dbReference type="PROSITE" id="PS50109">
    <property type="entry name" value="HIS_KIN"/>
    <property type="match status" value="1"/>
</dbReference>
<dbReference type="EC" id="2.7.13.3" evidence="2"/>
<dbReference type="InterPro" id="IPR003661">
    <property type="entry name" value="HisK_dim/P_dom"/>
</dbReference>
<dbReference type="SMART" id="SM00091">
    <property type="entry name" value="PAS"/>
    <property type="match status" value="2"/>
</dbReference>
<keyword evidence="7" id="KW-0418">Kinase</keyword>
<dbReference type="PROSITE" id="PS50113">
    <property type="entry name" value="PAC"/>
    <property type="match status" value="1"/>
</dbReference>
<sequence>MSPTKPIYNLALVGGGRLGLALLEALVPPRKEGQPLRIMAVADTNPEAPGLIYAMHHNLFVTCNYQELFLLPELDLLVNATGRPEVAKDLDEQCPERVMVLSVSRPLQWEDFYDLIALHLAPVREVAPLKVGLVGAGKGGTEILQLLVGDERYRNKVHLIGVSDLNPEAPGLILAQKLGIPTYRECTALLEQQPDVILELTGDPLVRERIQQLKHPQTQIIDHYKARVFWDLLQKDREYLRSRVESEIKLAGQRSRFQKIFDNLPDPVLVLRDDYVVEEANLAFIKRFQKDPGEILGRRCYEAFHEIDVPCSEKGMSCPLQDVLKDGRTHQVLQCYPDDQGCMHYDEITMSLLFPLTGRRKRVIEIIKDITAQKELEKALQNSEEQARILLKQATKGKAFLETIVNGIEDHMMVIDLDYRVLEVNRALLEMVGLKREEVVGKHCYEVSHHLNEPCTIPDHPCPLKDAVASGKAASATHIHFDKDGREHYYHVVCHPLFDEDGRVRQVVDLSRDITQEIVARTKLLHDDKMTSLGKLSASVVHEINNPLTGILNLVKLMRRMFQQEPPSPEDLPKIQNYLDIIYNETSRVSKTVSNLLAFSRRTKPELEPLNLNDILEETLLLTEYQMRLQGIRVVRRFSPDLALVLADRGQMKQAFLNMILNAQDAMPQGGTLTLETRNTRWGAVRVKISDTGVGIPKDYFSQIFEPFFTTKKAGAGVGLGLSVVYGIIRDHKGSIKVDSVVGRGSTFSIFLPAYKPGEARGAVKKI</sequence>
<dbReference type="InterPro" id="IPR004358">
    <property type="entry name" value="Sig_transdc_His_kin-like_C"/>
</dbReference>
<dbReference type="NCBIfam" id="TIGR00229">
    <property type="entry name" value="sensory_box"/>
    <property type="match status" value="1"/>
</dbReference>
<dbReference type="CDD" id="cd00082">
    <property type="entry name" value="HisKA"/>
    <property type="match status" value="1"/>
</dbReference>
<dbReference type="SMART" id="SM00387">
    <property type="entry name" value="HATPase_c"/>
    <property type="match status" value="1"/>
</dbReference>
<dbReference type="InterPro" id="IPR036890">
    <property type="entry name" value="HATPase_C_sf"/>
</dbReference>
<dbReference type="InterPro" id="IPR013656">
    <property type="entry name" value="PAS_4"/>
</dbReference>
<dbReference type="GO" id="GO:0000155">
    <property type="term" value="F:phosphorelay sensor kinase activity"/>
    <property type="evidence" value="ECO:0007669"/>
    <property type="project" value="InterPro"/>
</dbReference>
<evidence type="ECO:0000313" key="7">
    <source>
        <dbReference type="EMBL" id="HGS05735.1"/>
    </source>
</evidence>
<feature type="domain" description="PAS" evidence="5">
    <location>
        <begin position="397"/>
        <end position="449"/>
    </location>
</feature>
<dbReference type="SUPFAM" id="SSF55785">
    <property type="entry name" value="PYP-like sensor domain (PAS domain)"/>
    <property type="match status" value="2"/>
</dbReference>
<dbReference type="PRINTS" id="PR00344">
    <property type="entry name" value="BCTRLSENSOR"/>
</dbReference>
<feature type="domain" description="PAC" evidence="6">
    <location>
        <begin position="472"/>
        <end position="526"/>
    </location>
</feature>
<evidence type="ECO:0000256" key="3">
    <source>
        <dbReference type="ARBA" id="ARBA00022553"/>
    </source>
</evidence>
<comment type="caution">
    <text evidence="7">The sequence shown here is derived from an EMBL/GenBank/DDBJ whole genome shotgun (WGS) entry which is preliminary data.</text>
</comment>
<dbReference type="SUPFAM" id="SSF47384">
    <property type="entry name" value="Homodimeric domain of signal transducing histidine kinase"/>
    <property type="match status" value="1"/>
</dbReference>
<evidence type="ECO:0000256" key="2">
    <source>
        <dbReference type="ARBA" id="ARBA00012438"/>
    </source>
</evidence>
<dbReference type="EMBL" id="DSXI01000498">
    <property type="protein sequence ID" value="HGS05735.1"/>
    <property type="molecule type" value="Genomic_DNA"/>
</dbReference>
<feature type="domain" description="Histidine kinase" evidence="4">
    <location>
        <begin position="539"/>
        <end position="756"/>
    </location>
</feature>
<accession>A0A7V4G9D6</accession>
<dbReference type="SUPFAM" id="SSF51735">
    <property type="entry name" value="NAD(P)-binding Rossmann-fold domains"/>
    <property type="match status" value="2"/>
</dbReference>
<dbReference type="Pfam" id="PF08448">
    <property type="entry name" value="PAS_4"/>
    <property type="match status" value="2"/>
</dbReference>
<dbReference type="SUPFAM" id="SSF55874">
    <property type="entry name" value="ATPase domain of HSP90 chaperone/DNA topoisomerase II/histidine kinase"/>
    <property type="match status" value="1"/>
</dbReference>
<dbReference type="PROSITE" id="PS50112">
    <property type="entry name" value="PAS"/>
    <property type="match status" value="2"/>
</dbReference>
<dbReference type="AlphaFoldDB" id="A0A7V4G9D6"/>
<dbReference type="InterPro" id="IPR003594">
    <property type="entry name" value="HATPase_dom"/>
</dbReference>
<reference evidence="7" key="1">
    <citation type="journal article" date="2020" name="mSystems">
        <title>Genome- and Community-Level Interaction Insights into Carbon Utilization and Element Cycling Functions of Hydrothermarchaeota in Hydrothermal Sediment.</title>
        <authorList>
            <person name="Zhou Z."/>
            <person name="Liu Y."/>
            <person name="Xu W."/>
            <person name="Pan J."/>
            <person name="Luo Z.H."/>
            <person name="Li M."/>
        </authorList>
    </citation>
    <scope>NUCLEOTIDE SEQUENCE [LARGE SCALE GENOMIC DNA]</scope>
    <source>
        <strain evidence="7">SpSt-548</strain>
    </source>
</reference>
<keyword evidence="7" id="KW-0808">Transferase</keyword>
<dbReference type="InterPro" id="IPR005467">
    <property type="entry name" value="His_kinase_dom"/>
</dbReference>
<dbReference type="PANTHER" id="PTHR43065:SF42">
    <property type="entry name" value="TWO-COMPONENT SENSOR PPRA"/>
    <property type="match status" value="1"/>
</dbReference>
<evidence type="ECO:0000259" key="5">
    <source>
        <dbReference type="PROSITE" id="PS50112"/>
    </source>
</evidence>
<gene>
    <name evidence="7" type="ORF">ENT08_08395</name>
</gene>
<dbReference type="InterPro" id="IPR035965">
    <property type="entry name" value="PAS-like_dom_sf"/>
</dbReference>
<name>A0A7V4G9D6_9BACT</name>
<dbReference type="InterPro" id="IPR036291">
    <property type="entry name" value="NAD(P)-bd_dom_sf"/>
</dbReference>
<dbReference type="PANTHER" id="PTHR43065">
    <property type="entry name" value="SENSOR HISTIDINE KINASE"/>
    <property type="match status" value="1"/>
</dbReference>
<protein>
    <recommendedName>
        <fullName evidence="2">histidine kinase</fullName>
        <ecNumber evidence="2">2.7.13.3</ecNumber>
    </recommendedName>
</protein>
<keyword evidence="3" id="KW-0597">Phosphoprotein</keyword>
<feature type="domain" description="PAS" evidence="5">
    <location>
        <begin position="253"/>
        <end position="327"/>
    </location>
</feature>
<dbReference type="InterPro" id="IPR036097">
    <property type="entry name" value="HisK_dim/P_sf"/>
</dbReference>
<proteinExistence type="predicted"/>
<dbReference type="Gene3D" id="1.10.287.130">
    <property type="match status" value="1"/>
</dbReference>
<dbReference type="Pfam" id="PF00512">
    <property type="entry name" value="HisKA"/>
    <property type="match status" value="1"/>
</dbReference>
<comment type="catalytic activity">
    <reaction evidence="1">
        <text>ATP + protein L-histidine = ADP + protein N-phospho-L-histidine.</text>
        <dbReference type="EC" id="2.7.13.3"/>
    </reaction>
</comment>
<organism evidence="7">
    <name type="scientific">Desulfobacca acetoxidans</name>
    <dbReference type="NCBI Taxonomy" id="60893"/>
    <lineage>
        <taxon>Bacteria</taxon>
        <taxon>Pseudomonadati</taxon>
        <taxon>Thermodesulfobacteriota</taxon>
        <taxon>Desulfobaccia</taxon>
        <taxon>Desulfobaccales</taxon>
        <taxon>Desulfobaccaceae</taxon>
        <taxon>Desulfobacca</taxon>
    </lineage>
</organism>
<dbReference type="Gene3D" id="3.40.50.720">
    <property type="entry name" value="NAD(P)-binding Rossmann-like Domain"/>
    <property type="match status" value="1"/>
</dbReference>
<dbReference type="SMART" id="SM00388">
    <property type="entry name" value="HisKA"/>
    <property type="match status" value="1"/>
</dbReference>
<evidence type="ECO:0000259" key="6">
    <source>
        <dbReference type="PROSITE" id="PS50113"/>
    </source>
</evidence>
<evidence type="ECO:0000256" key="1">
    <source>
        <dbReference type="ARBA" id="ARBA00000085"/>
    </source>
</evidence>
<evidence type="ECO:0000259" key="4">
    <source>
        <dbReference type="PROSITE" id="PS50109"/>
    </source>
</evidence>
<dbReference type="Gene3D" id="3.30.450.20">
    <property type="entry name" value="PAS domain"/>
    <property type="match status" value="2"/>
</dbReference>